<dbReference type="SUPFAM" id="SSF56059">
    <property type="entry name" value="Glutathione synthetase ATP-binding domain-like"/>
    <property type="match status" value="1"/>
</dbReference>
<dbReference type="GO" id="GO:0047730">
    <property type="term" value="F:carnosine synthase activity"/>
    <property type="evidence" value="ECO:0007669"/>
    <property type="project" value="UniProtKB-EC"/>
</dbReference>
<reference evidence="16" key="3">
    <citation type="submission" date="2025-08" db="UniProtKB">
        <authorList>
            <consortium name="Ensembl"/>
        </authorList>
    </citation>
    <scope>IDENTIFICATION</scope>
</reference>
<keyword evidence="17" id="KW-1185">Reference proteome</keyword>
<name>A0A287BLD0_PIG</name>
<dbReference type="Pfam" id="PF13535">
    <property type="entry name" value="ATP-grasp_4"/>
    <property type="match status" value="1"/>
</dbReference>
<evidence type="ECO:0000256" key="8">
    <source>
        <dbReference type="ARBA" id="ARBA00050630"/>
    </source>
</evidence>
<evidence type="ECO:0000256" key="10">
    <source>
        <dbReference type="ARBA" id="ARBA00053058"/>
    </source>
</evidence>
<dbReference type="Bgee" id="ENSSSCG00000012911">
    <property type="expression patterns" value="Expressed in longissimus lumborum muscle and 19 other cell types or tissues"/>
</dbReference>
<dbReference type="GO" id="GO:0016887">
    <property type="term" value="F:ATP hydrolysis activity"/>
    <property type="evidence" value="ECO:0007669"/>
    <property type="project" value="InterPro"/>
</dbReference>
<dbReference type="AlphaFoldDB" id="A0A287BLD0"/>
<evidence type="ECO:0000313" key="18">
    <source>
        <dbReference type="VGNC" id="VGNC:97913"/>
    </source>
</evidence>
<comment type="catalytic activity">
    <reaction evidence="8">
        <text>beta-alanine + L-histidine + ATP = carnosine + ADP + phosphate + H(+)</text>
        <dbReference type="Rhea" id="RHEA:19297"/>
        <dbReference type="ChEBI" id="CHEBI:15378"/>
        <dbReference type="ChEBI" id="CHEBI:30616"/>
        <dbReference type="ChEBI" id="CHEBI:43474"/>
        <dbReference type="ChEBI" id="CHEBI:57485"/>
        <dbReference type="ChEBI" id="CHEBI:57595"/>
        <dbReference type="ChEBI" id="CHEBI:57966"/>
        <dbReference type="ChEBI" id="CHEBI:456216"/>
        <dbReference type="EC" id="6.3.2.11"/>
    </reaction>
    <physiologicalReaction direction="left-to-right" evidence="8">
        <dbReference type="Rhea" id="RHEA:19298"/>
    </physiologicalReaction>
</comment>
<evidence type="ECO:0000256" key="1">
    <source>
        <dbReference type="ARBA" id="ARBA00011881"/>
    </source>
</evidence>
<comment type="catalytic activity">
    <reaction evidence="9">
        <text>4-aminobutanoate + L-histidine + ATP = L-homocarnosine + ADP + phosphate + H(+)</text>
        <dbReference type="Rhea" id="RHEA:59568"/>
        <dbReference type="ChEBI" id="CHEBI:15378"/>
        <dbReference type="ChEBI" id="CHEBI:30616"/>
        <dbReference type="ChEBI" id="CHEBI:43474"/>
        <dbReference type="ChEBI" id="CHEBI:57595"/>
        <dbReference type="ChEBI" id="CHEBI:59888"/>
        <dbReference type="ChEBI" id="CHEBI:143075"/>
        <dbReference type="ChEBI" id="CHEBI:456216"/>
    </reaction>
    <physiologicalReaction direction="left-to-right" evidence="9">
        <dbReference type="Rhea" id="RHEA:59569"/>
    </physiologicalReaction>
</comment>
<evidence type="ECO:0000256" key="9">
    <source>
        <dbReference type="ARBA" id="ARBA00051430"/>
    </source>
</evidence>
<dbReference type="Gene3D" id="3.40.50.20">
    <property type="match status" value="1"/>
</dbReference>
<protein>
    <recommendedName>
        <fullName evidence="12">Carnosine synthase 1</fullName>
        <ecNumber evidence="11">6.3.2.11</ecNumber>
    </recommendedName>
    <alternativeName>
        <fullName evidence="13">ATP-grasp domain-containing protein 1</fullName>
    </alternativeName>
</protein>
<keyword evidence="5" id="KW-0067">ATP-binding</keyword>
<comment type="function">
    <text evidence="10">Catalyzes the synthesis of carnosine and homocarnosine. Carnosine is synthesized more efficiently than homocarnosine.</text>
</comment>
<evidence type="ECO:0000256" key="7">
    <source>
        <dbReference type="ARBA" id="ARBA00023211"/>
    </source>
</evidence>
<evidence type="ECO:0000256" key="13">
    <source>
        <dbReference type="ARBA" id="ARBA00083567"/>
    </source>
</evidence>
<evidence type="ECO:0000259" key="15">
    <source>
        <dbReference type="PROSITE" id="PS50975"/>
    </source>
</evidence>
<gene>
    <name evidence="16 18" type="primary">CARNS1</name>
</gene>
<keyword evidence="19" id="KW-1267">Proteomics identification</keyword>
<dbReference type="InterPro" id="IPR031046">
    <property type="entry name" value="CARNS1"/>
</dbReference>
<dbReference type="EC" id="6.3.2.11" evidence="11"/>
<dbReference type="FunFam" id="3.30.470.20:FF:000040">
    <property type="entry name" value="Carnosine synthase 1"/>
    <property type="match status" value="1"/>
</dbReference>
<dbReference type="PANTHER" id="PTHR48066:SF1">
    <property type="entry name" value="CARNOSINE SYNTHASE 1"/>
    <property type="match status" value="1"/>
</dbReference>
<dbReference type="GO" id="GO:0005524">
    <property type="term" value="F:ATP binding"/>
    <property type="evidence" value="ECO:0007669"/>
    <property type="project" value="UniProtKB-UniRule"/>
</dbReference>
<dbReference type="GeneTree" id="ENSGT00390000018717"/>
<keyword evidence="2" id="KW-0436">Ligase</keyword>
<dbReference type="ExpressionAtlas" id="A0A287BLD0">
    <property type="expression patterns" value="baseline and differential"/>
</dbReference>
<evidence type="ECO:0000256" key="2">
    <source>
        <dbReference type="ARBA" id="ARBA00022598"/>
    </source>
</evidence>
<evidence type="ECO:0000313" key="17">
    <source>
        <dbReference type="Proteomes" id="UP000008227"/>
    </source>
</evidence>
<dbReference type="Ensembl" id="ENSSSCT00000062373.3">
    <property type="protein sequence ID" value="ENSSSCP00000056879.2"/>
    <property type="gene ID" value="ENSSSCG00000012911.5"/>
</dbReference>
<dbReference type="PROSITE" id="PS50975">
    <property type="entry name" value="ATP_GRASP"/>
    <property type="match status" value="1"/>
</dbReference>
<dbReference type="InterPro" id="IPR011761">
    <property type="entry name" value="ATP-grasp"/>
</dbReference>
<accession>A0A287BLD0</accession>
<feature type="domain" description="ATP-grasp" evidence="15">
    <location>
        <begin position="603"/>
        <end position="814"/>
    </location>
</feature>
<reference evidence="16" key="4">
    <citation type="submission" date="2025-09" db="UniProtKB">
        <authorList>
            <consortium name="Ensembl"/>
        </authorList>
    </citation>
    <scope>IDENTIFICATION</scope>
</reference>
<reference evidence="16" key="2">
    <citation type="journal article" date="2020" name="Gigascience">
        <title>An improved pig reference genome sequence to enable pig genetics and genomics research.</title>
        <authorList>
            <person name="Warr A."/>
            <person name="Affara N."/>
            <person name="Aken B."/>
            <person name="Beiki H."/>
            <person name="Bickhart D.M."/>
            <person name="Billis K."/>
            <person name="Chow W."/>
            <person name="Eory L."/>
            <person name="Finlayson H.A."/>
            <person name="Flicek P."/>
            <person name="Giron C.G."/>
            <person name="Griffin D.K."/>
            <person name="Hall R."/>
            <person name="Hannum G."/>
            <person name="Hourlier T."/>
            <person name="Howe K."/>
            <person name="Hume D.A."/>
            <person name="Izuogu O."/>
            <person name="Kim K."/>
            <person name="Koren S."/>
            <person name="Liu H."/>
            <person name="Manchanda N."/>
            <person name="Martin F.J."/>
            <person name="Nonneman D.J."/>
            <person name="O'Connor R.E."/>
            <person name="Phillippy A.M."/>
            <person name="Rohrer G.A."/>
            <person name="Rosen B.D."/>
            <person name="Rund L.A."/>
            <person name="Sargent C.A."/>
            <person name="Schook L.B."/>
            <person name="Schroeder S.G."/>
            <person name="Schwartz A.S."/>
            <person name="Skinner B.M."/>
            <person name="Talbot R."/>
            <person name="Tseng E."/>
            <person name="Tuggle C.K."/>
            <person name="Watson M."/>
            <person name="Smith T.P.L."/>
            <person name="Archibald A.L."/>
        </authorList>
    </citation>
    <scope>NUCLEOTIDE SEQUENCE [LARGE SCALE GENOMIC DNA]</scope>
    <source>
        <strain evidence="16">Duroc</strain>
    </source>
</reference>
<dbReference type="Gene3D" id="3.30.470.20">
    <property type="entry name" value="ATP-grasp fold, B domain"/>
    <property type="match status" value="1"/>
</dbReference>
<evidence type="ECO:0000256" key="3">
    <source>
        <dbReference type="ARBA" id="ARBA00022723"/>
    </source>
</evidence>
<sequence>MLSLDALGPEWDCPLGSKDLEEEEGPGSGGSGLPPPSCFPGSWRHDVGLDCKGSPEGAEARAWTVHYYSLLQSCLQQAGLPETQDRSQVPRTGCPGAEATLCVLGSPSTFLSVLLEGGVQSPGNMLLCLSPAWLTKVPAPGQPGESTLLVSKAVSFHSGGLTFLDDFVPPRRATYFLAGLGLGPGPGREAAELARDLTCPTGASAELARLLEDRLLTRRLLAQQGDVAVPATLAFTYKPPALLRGGDASPGLRLVELNGKEGQEALVKEEVGTFLHSEALGDALQVRATWAGHGWSLAQPPGCSVLRPQHRPPGSPSPGPELALRICAVVCRTQGDRPLLSKMVCGVGRVDRPLRHQSSLPQTLEVALAQCGLGEASQVAVVRQRVKAAAEAALAAVQALEAGLSAEQRGGRQARTDFLGVDFALTVAGRALTPVALELNGGLCLEACGALEGLWAAPRPGLAAEEAAAAPLVETMLRRSARYLMEGKQLLLLGAGGFSKKFVWEAARDYGLKVHLVDSDPNHFASQLVQTFIHFNVTEHQRDEENARVLAELVRARGLQLDGCFSYWDDCLVLTALLCQELGLPSNPPAAMHLAKQKSRTQLHLLSRHGPPWPAPSLYAVPCCPLESEADVDRAARQVPLPGVMKLEFGAGAVGVRLVEDASQCHEHFSRISRDLQVEADHPGIGLGWGNAMLLMEFIEGTEHDVDLVLFGGQLLAAFVSDNGPTRLPGFTETAACMPTGLAPEQEAQLVQAAFRCCLGCGLLDGVFNVELKLTGAGPRLIEINPRMGGFYLRDWILELYGVDLLLAAAMVACGLRPALPARPRARGHLVGVMCLVSQHLQALRSTASRETLKALHDQGLLRLNLLEEALVPGEYEEPYCSVACAGPSLAEARLRLLGLCQGLGIDGPHYPVAYFLSHFK</sequence>
<keyword evidence="4" id="KW-0547">Nucleotide-binding</keyword>
<evidence type="ECO:0000313" key="16">
    <source>
        <dbReference type="Ensembl" id="ENSSSCP00000056879.2"/>
    </source>
</evidence>
<evidence type="ECO:0000256" key="12">
    <source>
        <dbReference type="ARBA" id="ARBA00073575"/>
    </source>
</evidence>
<dbReference type="Proteomes" id="UP000008227">
    <property type="component" value="Chromosome 2"/>
</dbReference>
<dbReference type="InterPro" id="IPR041472">
    <property type="entry name" value="BL00235/CARNS1_N"/>
</dbReference>
<dbReference type="PANTHER" id="PTHR48066">
    <property type="entry name" value="CARNOSINE SYNTHASE 1"/>
    <property type="match status" value="1"/>
</dbReference>
<keyword evidence="3" id="KW-0479">Metal-binding</keyword>
<evidence type="ECO:0000256" key="14">
    <source>
        <dbReference type="SAM" id="MobiDB-lite"/>
    </source>
</evidence>
<feature type="region of interest" description="Disordered" evidence="14">
    <location>
        <begin position="1"/>
        <end position="37"/>
    </location>
</feature>
<dbReference type="VGNC" id="VGNC:97913">
    <property type="gene designation" value="CARNS1"/>
</dbReference>
<keyword evidence="6" id="KW-0460">Magnesium</keyword>
<proteinExistence type="evidence at protein level"/>
<dbReference type="GO" id="GO:0035499">
    <property type="term" value="P:carnosine biosynthetic process"/>
    <property type="evidence" value="ECO:0007669"/>
    <property type="project" value="InterPro"/>
</dbReference>
<dbReference type="Pfam" id="PF18130">
    <property type="entry name" value="ATPgrasp_N"/>
    <property type="match status" value="1"/>
</dbReference>
<dbReference type="GO" id="GO:0046872">
    <property type="term" value="F:metal ion binding"/>
    <property type="evidence" value="ECO:0007669"/>
    <property type="project" value="UniProtKB-KW"/>
</dbReference>
<evidence type="ECO:0000256" key="4">
    <source>
        <dbReference type="ARBA" id="ARBA00022741"/>
    </source>
</evidence>
<organism evidence="16 17">
    <name type="scientific">Sus scrofa</name>
    <name type="common">Pig</name>
    <dbReference type="NCBI Taxonomy" id="9823"/>
    <lineage>
        <taxon>Eukaryota</taxon>
        <taxon>Metazoa</taxon>
        <taxon>Chordata</taxon>
        <taxon>Craniata</taxon>
        <taxon>Vertebrata</taxon>
        <taxon>Euteleostomi</taxon>
        <taxon>Mammalia</taxon>
        <taxon>Eutheria</taxon>
        <taxon>Laurasiatheria</taxon>
        <taxon>Artiodactyla</taxon>
        <taxon>Suina</taxon>
        <taxon>Suidae</taxon>
        <taxon>Sus</taxon>
    </lineage>
</organism>
<evidence type="ECO:0007829" key="19">
    <source>
        <dbReference type="PeptideAtlas" id="A0A287BLD0"/>
    </source>
</evidence>
<evidence type="ECO:0000256" key="5">
    <source>
        <dbReference type="ARBA" id="ARBA00022840"/>
    </source>
</evidence>
<keyword evidence="7" id="KW-0464">Manganese</keyword>
<dbReference type="GO" id="GO:0102102">
    <property type="term" value="F:homocarnosine synthase activity"/>
    <property type="evidence" value="ECO:0007669"/>
    <property type="project" value="UniProtKB-ARBA"/>
</dbReference>
<evidence type="ECO:0000256" key="11">
    <source>
        <dbReference type="ARBA" id="ARBA00066630"/>
    </source>
</evidence>
<evidence type="ECO:0000256" key="6">
    <source>
        <dbReference type="ARBA" id="ARBA00022842"/>
    </source>
</evidence>
<comment type="subunit">
    <text evidence="1">Homotetramer.</text>
</comment>
<reference evidence="17" key="1">
    <citation type="submission" date="2009-11" db="EMBL/GenBank/DDBJ databases">
        <authorList>
            <consortium name="Porcine genome sequencing project"/>
        </authorList>
    </citation>
    <scope>NUCLEOTIDE SEQUENCE [LARGE SCALE GENOMIC DNA]</scope>
    <source>
        <strain evidence="17">Duroc</strain>
    </source>
</reference>
<dbReference type="FunFam" id="3.40.50.20:FF:000018">
    <property type="entry name" value="Carnosine synthase 1"/>
    <property type="match status" value="1"/>
</dbReference>